<evidence type="ECO:0000313" key="2">
    <source>
        <dbReference type="EMBL" id="MDI9862837.1"/>
    </source>
</evidence>
<feature type="chain" id="PRO_5047217043" description="Outer membrane protein beta-barrel domain-containing protein" evidence="1">
    <location>
        <begin position="20"/>
        <end position="432"/>
    </location>
</feature>
<reference evidence="2 3" key="1">
    <citation type="submission" date="2023-05" db="EMBL/GenBank/DDBJ databases">
        <title>Novel species of genus Flectobacillus isolated from stream in China.</title>
        <authorList>
            <person name="Lu H."/>
        </authorList>
    </citation>
    <scope>NUCLEOTIDE SEQUENCE [LARGE SCALE GENOMIC DNA]</scope>
    <source>
        <strain evidence="2 3">DC10W</strain>
    </source>
</reference>
<accession>A0ABT6YGW8</accession>
<evidence type="ECO:0000256" key="1">
    <source>
        <dbReference type="SAM" id="SignalP"/>
    </source>
</evidence>
<proteinExistence type="predicted"/>
<keyword evidence="1" id="KW-0732">Signal</keyword>
<sequence>MKILFTVYFFLLICITCQAQKLNGYNNKLNSYIKKSQKFERNQKFEKASFYLEKFVLKTTHKDSLTDVIEKISELKKKAKLYNHLYTAVLKSNGIHAYTQLMEINKFDSNHVQLRQISQIIAKDIVRIGVRKNAFNTAHQLLDSLKTNQLLDSTGFYQKMIDKLAKNKELYLSKIKKDLQDSTINIVSTFQDTLAKKDSLFMASFKKKAIAFKPKLYPLKFGIFIESEYMMPNFAFDVDHSPNIGVIQKAPTPGIDLSVGNIGSRFRVSLNYTYLNREFYTYISQFLVQGEQRVKLETFQYSGHKVGLETQLLPVKTPYYKTLSMGVSLGVSAYYLDNFKYSYYYKMDIKSLNMDYVNQLSLNGTLGVFVNYRLRNSRGIQFSVKYRKSMQNFLKEFNTQDAAFVEYNTAYFTKLTSSAINSICSSLTFYLW</sequence>
<organism evidence="2 3">
    <name type="scientific">Flectobacillus longus</name>
    <dbReference type="NCBI Taxonomy" id="2984207"/>
    <lineage>
        <taxon>Bacteria</taxon>
        <taxon>Pseudomonadati</taxon>
        <taxon>Bacteroidota</taxon>
        <taxon>Cytophagia</taxon>
        <taxon>Cytophagales</taxon>
        <taxon>Flectobacillaceae</taxon>
        <taxon>Flectobacillus</taxon>
    </lineage>
</organism>
<name>A0ABT6YGW8_9BACT</name>
<keyword evidence="3" id="KW-1185">Reference proteome</keyword>
<feature type="signal peptide" evidence="1">
    <location>
        <begin position="1"/>
        <end position="19"/>
    </location>
</feature>
<dbReference type="EMBL" id="JASHID010000001">
    <property type="protein sequence ID" value="MDI9862837.1"/>
    <property type="molecule type" value="Genomic_DNA"/>
</dbReference>
<evidence type="ECO:0008006" key="4">
    <source>
        <dbReference type="Google" id="ProtNLM"/>
    </source>
</evidence>
<protein>
    <recommendedName>
        <fullName evidence="4">Outer membrane protein beta-barrel domain-containing protein</fullName>
    </recommendedName>
</protein>
<gene>
    <name evidence="2" type="ORF">QM480_00770</name>
</gene>
<dbReference type="RefSeq" id="WP_283368198.1">
    <property type="nucleotide sequence ID" value="NZ_JASHID010000001.1"/>
</dbReference>
<dbReference type="Proteomes" id="UP001236569">
    <property type="component" value="Unassembled WGS sequence"/>
</dbReference>
<evidence type="ECO:0000313" key="3">
    <source>
        <dbReference type="Proteomes" id="UP001236569"/>
    </source>
</evidence>
<comment type="caution">
    <text evidence="2">The sequence shown here is derived from an EMBL/GenBank/DDBJ whole genome shotgun (WGS) entry which is preliminary data.</text>
</comment>